<keyword evidence="1" id="KW-0175">Coiled coil</keyword>
<evidence type="ECO:0000313" key="2">
    <source>
        <dbReference type="EMBL" id="TCS83974.1"/>
    </source>
</evidence>
<organism evidence="2 3">
    <name type="scientific">Tepidibacillus fermentans</name>
    <dbReference type="NCBI Taxonomy" id="1281767"/>
    <lineage>
        <taxon>Bacteria</taxon>
        <taxon>Bacillati</taxon>
        <taxon>Bacillota</taxon>
        <taxon>Bacilli</taxon>
        <taxon>Bacillales</taxon>
        <taxon>Bacillaceae</taxon>
        <taxon>Tepidibacillus</taxon>
    </lineage>
</organism>
<feature type="coiled-coil region" evidence="1">
    <location>
        <begin position="28"/>
        <end position="80"/>
    </location>
</feature>
<keyword evidence="3" id="KW-1185">Reference proteome</keyword>
<dbReference type="AlphaFoldDB" id="A0A4R3KJV7"/>
<accession>A0A4R3KJV7</accession>
<comment type="caution">
    <text evidence="2">The sequence shown here is derived from an EMBL/GenBank/DDBJ whole genome shotgun (WGS) entry which is preliminary data.</text>
</comment>
<name>A0A4R3KJV7_9BACI</name>
<gene>
    <name evidence="2" type="ORF">EDD72_10212</name>
</gene>
<dbReference type="RefSeq" id="WP_207893612.1">
    <property type="nucleotide sequence ID" value="NZ_SMAB01000002.1"/>
</dbReference>
<dbReference type="EMBL" id="SMAB01000002">
    <property type="protein sequence ID" value="TCS83974.1"/>
    <property type="molecule type" value="Genomic_DNA"/>
</dbReference>
<reference evidence="2 3" key="1">
    <citation type="submission" date="2019-03" db="EMBL/GenBank/DDBJ databases">
        <title>Genomic Encyclopedia of Type Strains, Phase IV (KMG-IV): sequencing the most valuable type-strain genomes for metagenomic binning, comparative biology and taxonomic classification.</title>
        <authorList>
            <person name="Goeker M."/>
        </authorList>
    </citation>
    <scope>NUCLEOTIDE SEQUENCE [LARGE SCALE GENOMIC DNA]</scope>
    <source>
        <strain evidence="2 3">DSM 23802</strain>
    </source>
</reference>
<evidence type="ECO:0000313" key="3">
    <source>
        <dbReference type="Proteomes" id="UP000295788"/>
    </source>
</evidence>
<protein>
    <submittedName>
        <fullName evidence="2">Uncharacterized protein</fullName>
    </submittedName>
</protein>
<proteinExistence type="predicted"/>
<sequence>MYVNIQSFIEEMNLAYETNFKVTKETLLDDLRVILTNLEEKRKQEQIEFVHGIGKRKTKLQKLTEELQTYYERQERYNTHNQLFEGRNSYSKTDTDATFMHMKDDHMRNAQLKPAYNVQIG</sequence>
<evidence type="ECO:0000256" key="1">
    <source>
        <dbReference type="SAM" id="Coils"/>
    </source>
</evidence>
<dbReference type="Proteomes" id="UP000295788">
    <property type="component" value="Unassembled WGS sequence"/>
</dbReference>